<accession>A0A5C5YE23</accession>
<evidence type="ECO:0008006" key="4">
    <source>
        <dbReference type="Google" id="ProtNLM"/>
    </source>
</evidence>
<protein>
    <recommendedName>
        <fullName evidence="4">Nickel uptake substrate-specific transmembrane region</fullName>
    </recommendedName>
</protein>
<reference evidence="2 3" key="1">
    <citation type="submission" date="2019-02" db="EMBL/GenBank/DDBJ databases">
        <title>Deep-cultivation of Planctomycetes and their phenomic and genomic characterization uncovers novel biology.</title>
        <authorList>
            <person name="Wiegand S."/>
            <person name="Jogler M."/>
            <person name="Boedeker C."/>
            <person name="Pinto D."/>
            <person name="Vollmers J."/>
            <person name="Rivas-Marin E."/>
            <person name="Kohn T."/>
            <person name="Peeters S.H."/>
            <person name="Heuer A."/>
            <person name="Rast P."/>
            <person name="Oberbeckmann S."/>
            <person name="Bunk B."/>
            <person name="Jeske O."/>
            <person name="Meyerdierks A."/>
            <person name="Storesund J.E."/>
            <person name="Kallscheuer N."/>
            <person name="Luecker S."/>
            <person name="Lage O.M."/>
            <person name="Pohl T."/>
            <person name="Merkel B.J."/>
            <person name="Hornburger P."/>
            <person name="Mueller R.-W."/>
            <person name="Bruemmer F."/>
            <person name="Labrenz M."/>
            <person name="Spormann A.M."/>
            <person name="Op Den Camp H."/>
            <person name="Overmann J."/>
            <person name="Amann R."/>
            <person name="Jetten M.S.M."/>
            <person name="Mascher T."/>
            <person name="Medema M.H."/>
            <person name="Devos D.P."/>
            <person name="Kaster A.-K."/>
            <person name="Ovreas L."/>
            <person name="Rohde M."/>
            <person name="Galperin M.Y."/>
            <person name="Jogler C."/>
        </authorList>
    </citation>
    <scope>NUCLEOTIDE SEQUENCE [LARGE SCALE GENOMIC DNA]</scope>
    <source>
        <strain evidence="2 3">CA85</strain>
    </source>
</reference>
<sequence length="171" mass="18453">MIAYQQRTVRTGVLVAVAGLCVLSAGCGGGERWHTETSPVQGTVRINGQIPKGAQVTLHPTGGAVDVRESKPWGIVDENGVYVLRTYEKGDGSPTGEFQATVIWRVDPSVLGSPDQLGGAFENPADSEWMFTIDEDVTELPPIEIEDAKITKAKARSRNRAPTPFDDLDDM</sequence>
<proteinExistence type="predicted"/>
<dbReference type="AlphaFoldDB" id="A0A5C5YE23"/>
<dbReference type="Proteomes" id="UP000318053">
    <property type="component" value="Unassembled WGS sequence"/>
</dbReference>
<comment type="caution">
    <text evidence="2">The sequence shown here is derived from an EMBL/GenBank/DDBJ whole genome shotgun (WGS) entry which is preliminary data.</text>
</comment>
<dbReference type="OrthoDB" id="285058at2"/>
<evidence type="ECO:0000313" key="3">
    <source>
        <dbReference type="Proteomes" id="UP000318053"/>
    </source>
</evidence>
<keyword evidence="3" id="KW-1185">Reference proteome</keyword>
<gene>
    <name evidence="2" type="ORF">CA85_16960</name>
</gene>
<dbReference type="PROSITE" id="PS51257">
    <property type="entry name" value="PROKAR_LIPOPROTEIN"/>
    <property type="match status" value="1"/>
</dbReference>
<evidence type="ECO:0000256" key="1">
    <source>
        <dbReference type="SAM" id="MobiDB-lite"/>
    </source>
</evidence>
<evidence type="ECO:0000313" key="2">
    <source>
        <dbReference type="EMBL" id="TWT73228.1"/>
    </source>
</evidence>
<feature type="region of interest" description="Disordered" evidence="1">
    <location>
        <begin position="151"/>
        <end position="171"/>
    </location>
</feature>
<dbReference type="EMBL" id="SJPK01000003">
    <property type="protein sequence ID" value="TWT73228.1"/>
    <property type="molecule type" value="Genomic_DNA"/>
</dbReference>
<dbReference type="RefSeq" id="WP_146390775.1">
    <property type="nucleotide sequence ID" value="NZ_SJPK01000003.1"/>
</dbReference>
<name>A0A5C5YE23_9BACT</name>
<organism evidence="2 3">
    <name type="scientific">Allorhodopirellula solitaria</name>
    <dbReference type="NCBI Taxonomy" id="2527987"/>
    <lineage>
        <taxon>Bacteria</taxon>
        <taxon>Pseudomonadati</taxon>
        <taxon>Planctomycetota</taxon>
        <taxon>Planctomycetia</taxon>
        <taxon>Pirellulales</taxon>
        <taxon>Pirellulaceae</taxon>
        <taxon>Allorhodopirellula</taxon>
    </lineage>
</organism>